<dbReference type="PANTHER" id="PTHR33171:SF17">
    <property type="entry name" value="LARA-LIKE N-TERMINAL DOMAIN-CONTAINING PROTEIN"/>
    <property type="match status" value="1"/>
</dbReference>
<comment type="caution">
    <text evidence="3">The sequence shown here is derived from an EMBL/GenBank/DDBJ whole genome shotgun (WGS) entry which is preliminary data.</text>
</comment>
<dbReference type="InterPro" id="IPR048520">
    <property type="entry name" value="LarA_C"/>
</dbReference>
<dbReference type="Pfam" id="PF21113">
    <property type="entry name" value="LarA_C"/>
    <property type="match status" value="1"/>
</dbReference>
<protein>
    <submittedName>
        <fullName evidence="3">Nickel-dependent lactate racemase</fullName>
    </submittedName>
</protein>
<accession>A0A9D9I9A4</accession>
<name>A0A9D9I9A4_9SPIO</name>
<dbReference type="InterPro" id="IPR018657">
    <property type="entry name" value="LarA-like_N"/>
</dbReference>
<dbReference type="Gene3D" id="3.40.50.11440">
    <property type="match status" value="1"/>
</dbReference>
<dbReference type="GO" id="GO:0050043">
    <property type="term" value="F:lactate racemase activity"/>
    <property type="evidence" value="ECO:0007669"/>
    <property type="project" value="InterPro"/>
</dbReference>
<reference evidence="3" key="2">
    <citation type="journal article" date="2021" name="PeerJ">
        <title>Extensive microbial diversity within the chicken gut microbiome revealed by metagenomics and culture.</title>
        <authorList>
            <person name="Gilroy R."/>
            <person name="Ravi A."/>
            <person name="Getino M."/>
            <person name="Pursley I."/>
            <person name="Horton D.L."/>
            <person name="Alikhan N.F."/>
            <person name="Baker D."/>
            <person name="Gharbi K."/>
            <person name="Hall N."/>
            <person name="Watson M."/>
            <person name="Adriaenssens E.M."/>
            <person name="Foster-Nyarko E."/>
            <person name="Jarju S."/>
            <person name="Secka A."/>
            <person name="Antonio M."/>
            <person name="Oren A."/>
            <person name="Chaudhuri R.R."/>
            <person name="La Ragione R."/>
            <person name="Hildebrand F."/>
            <person name="Pallen M.J."/>
        </authorList>
    </citation>
    <scope>NUCLEOTIDE SEQUENCE</scope>
    <source>
        <strain evidence="3">14700</strain>
    </source>
</reference>
<evidence type="ECO:0000259" key="1">
    <source>
        <dbReference type="Pfam" id="PF09861"/>
    </source>
</evidence>
<feature type="domain" description="LarA-like N-terminal" evidence="1">
    <location>
        <begin position="9"/>
        <end position="205"/>
    </location>
</feature>
<feature type="domain" description="Lactate racemase C-terminal" evidence="2">
    <location>
        <begin position="282"/>
        <end position="419"/>
    </location>
</feature>
<evidence type="ECO:0000259" key="2">
    <source>
        <dbReference type="Pfam" id="PF21113"/>
    </source>
</evidence>
<gene>
    <name evidence="3" type="primary">larA</name>
    <name evidence="3" type="ORF">IAA72_01025</name>
</gene>
<dbReference type="InterPro" id="IPR047926">
    <property type="entry name" value="Ni_dep_LarA"/>
</dbReference>
<dbReference type="NCBIfam" id="NF033504">
    <property type="entry name" value="Ni_dep_LarA"/>
    <property type="match status" value="1"/>
</dbReference>
<dbReference type="Pfam" id="PF09861">
    <property type="entry name" value="Lar_N"/>
    <property type="match status" value="1"/>
</dbReference>
<reference evidence="3" key="1">
    <citation type="submission" date="2020-10" db="EMBL/GenBank/DDBJ databases">
        <authorList>
            <person name="Gilroy R."/>
        </authorList>
    </citation>
    <scope>NUCLEOTIDE SEQUENCE</scope>
    <source>
        <strain evidence="3">14700</strain>
    </source>
</reference>
<dbReference type="PANTHER" id="PTHR33171">
    <property type="entry name" value="LAR_N DOMAIN-CONTAINING PROTEIN"/>
    <property type="match status" value="1"/>
</dbReference>
<dbReference type="InterPro" id="IPR043166">
    <property type="entry name" value="LarA-like_C"/>
</dbReference>
<dbReference type="AlphaFoldDB" id="A0A9D9I9A4"/>
<sequence length="425" mass="46744">MKKNYQFRYGNTTVTLPIEENQVIGVIEGNETPVLDDIEGELYKVLDNPIESAPLSEVASKASSIAIIVSDMTRFWMRQDIIVPLLVRYLVEKCGRKYEDLEIIIATGTHVGGSEEELRTLVTSDIYDKVKTINHDCRADGLVYLGTTSYGTPVKVNKDAADADLVICLGAATYHVMAGFGGGRKSILPGISSLETIKHNHAYSLAPDKFITNPEIGNGVLDGNPLNEDMLEAAAMMKNLFMVTLVTDTEFRLSSIFAGHWRKSWEAACEEVRRIYRVPVKEKADVVITSCGGFPKDESLYQGTKAVDNVISALKDGGTLVLLLEGRNGGGSPDYFDWIKPLVNGTFEKELRENFTVGGYIFFLNCEQAARFNILMYSSIPAETVAPMGIKSYDNLDKLMEDAHLEGKSIYVIPTGSTVLPDVIG</sequence>
<proteinExistence type="predicted"/>
<dbReference type="Gene3D" id="3.90.226.30">
    <property type="match status" value="1"/>
</dbReference>
<dbReference type="InterPro" id="IPR048068">
    <property type="entry name" value="LarA-like"/>
</dbReference>
<evidence type="ECO:0000313" key="3">
    <source>
        <dbReference type="EMBL" id="MBO8468352.1"/>
    </source>
</evidence>
<dbReference type="EMBL" id="JADIMF010000017">
    <property type="protein sequence ID" value="MBO8468352.1"/>
    <property type="molecule type" value="Genomic_DNA"/>
</dbReference>
<dbReference type="Proteomes" id="UP000810292">
    <property type="component" value="Unassembled WGS sequence"/>
</dbReference>
<organism evidence="3 4">
    <name type="scientific">Candidatus Ornithospirochaeta stercoravium</name>
    <dbReference type="NCBI Taxonomy" id="2840897"/>
    <lineage>
        <taxon>Bacteria</taxon>
        <taxon>Pseudomonadati</taxon>
        <taxon>Spirochaetota</taxon>
        <taxon>Spirochaetia</taxon>
        <taxon>Spirochaetales</taxon>
        <taxon>Spirochaetaceae</taxon>
        <taxon>Spirochaetaceae incertae sedis</taxon>
        <taxon>Candidatus Ornithospirochaeta</taxon>
    </lineage>
</organism>
<evidence type="ECO:0000313" key="4">
    <source>
        <dbReference type="Proteomes" id="UP000810292"/>
    </source>
</evidence>